<evidence type="ECO:0000256" key="1">
    <source>
        <dbReference type="SAM" id="SignalP"/>
    </source>
</evidence>
<name>A0A2A2L3Q8_9BILA</name>
<dbReference type="AlphaFoldDB" id="A0A2A2L3Q8"/>
<reference evidence="2 3" key="1">
    <citation type="journal article" date="2017" name="Curr. Biol.">
        <title>Genome architecture and evolution of a unichromosomal asexual nematode.</title>
        <authorList>
            <person name="Fradin H."/>
            <person name="Zegar C."/>
            <person name="Gutwein M."/>
            <person name="Lucas J."/>
            <person name="Kovtun M."/>
            <person name="Corcoran D."/>
            <person name="Baugh L.R."/>
            <person name="Kiontke K."/>
            <person name="Gunsalus K."/>
            <person name="Fitch D.H."/>
            <person name="Piano F."/>
        </authorList>
    </citation>
    <scope>NUCLEOTIDE SEQUENCE [LARGE SCALE GENOMIC DNA]</scope>
    <source>
        <strain evidence="2">PF1309</strain>
    </source>
</reference>
<feature type="chain" id="PRO_5012878132" evidence="1">
    <location>
        <begin position="19"/>
        <end position="140"/>
    </location>
</feature>
<accession>A0A2A2L3Q8</accession>
<dbReference type="Proteomes" id="UP000218231">
    <property type="component" value="Unassembled WGS sequence"/>
</dbReference>
<keyword evidence="1" id="KW-0732">Signal</keyword>
<keyword evidence="3" id="KW-1185">Reference proteome</keyword>
<gene>
    <name evidence="2" type="ORF">WR25_03356</name>
</gene>
<evidence type="ECO:0000313" key="3">
    <source>
        <dbReference type="Proteomes" id="UP000218231"/>
    </source>
</evidence>
<dbReference type="EMBL" id="LIAE01007228">
    <property type="protein sequence ID" value="PAV80799.1"/>
    <property type="molecule type" value="Genomic_DNA"/>
</dbReference>
<sequence length="140" mass="16415">MMSLSLLIFCTAFTTTLATDALLYWNLTCTGPQLSVRFQWNCREKTDAGRYLNTNRYRLIEGLRPNYNSTTRYFKDGLNVDTQSLKTCSLSYFIYRNYDKFEEKLSDILVQSHHSKAIEEGVEDFAKYLKTELKKMMPDD</sequence>
<proteinExistence type="predicted"/>
<organism evidence="2 3">
    <name type="scientific">Diploscapter pachys</name>
    <dbReference type="NCBI Taxonomy" id="2018661"/>
    <lineage>
        <taxon>Eukaryota</taxon>
        <taxon>Metazoa</taxon>
        <taxon>Ecdysozoa</taxon>
        <taxon>Nematoda</taxon>
        <taxon>Chromadorea</taxon>
        <taxon>Rhabditida</taxon>
        <taxon>Rhabditina</taxon>
        <taxon>Rhabditomorpha</taxon>
        <taxon>Rhabditoidea</taxon>
        <taxon>Rhabditidae</taxon>
        <taxon>Diploscapter</taxon>
    </lineage>
</organism>
<protein>
    <submittedName>
        <fullName evidence="2">Uncharacterized protein</fullName>
    </submittedName>
</protein>
<comment type="caution">
    <text evidence="2">The sequence shown here is derived from an EMBL/GenBank/DDBJ whole genome shotgun (WGS) entry which is preliminary data.</text>
</comment>
<evidence type="ECO:0000313" key="2">
    <source>
        <dbReference type="EMBL" id="PAV80799.1"/>
    </source>
</evidence>
<feature type="signal peptide" evidence="1">
    <location>
        <begin position="1"/>
        <end position="18"/>
    </location>
</feature>